<dbReference type="Gene3D" id="3.40.50.1820">
    <property type="entry name" value="alpha/beta hydrolase"/>
    <property type="match status" value="1"/>
</dbReference>
<organism evidence="3 4">
    <name type="scientific">Pusillimonas noertemannii</name>
    <dbReference type="NCBI Taxonomy" id="305977"/>
    <lineage>
        <taxon>Bacteria</taxon>
        <taxon>Pseudomonadati</taxon>
        <taxon>Pseudomonadota</taxon>
        <taxon>Betaproteobacteria</taxon>
        <taxon>Burkholderiales</taxon>
        <taxon>Alcaligenaceae</taxon>
        <taxon>Pusillimonas</taxon>
    </lineage>
</organism>
<dbReference type="PANTHER" id="PTHR48081">
    <property type="entry name" value="AB HYDROLASE SUPERFAMILY PROTEIN C4A8.06C"/>
    <property type="match status" value="1"/>
</dbReference>
<dbReference type="OrthoDB" id="9771666at2"/>
<name>A0A2U1CRN7_9BURK</name>
<dbReference type="InterPro" id="IPR029058">
    <property type="entry name" value="AB_hydrolase_fold"/>
</dbReference>
<feature type="domain" description="BD-FAE-like" evidence="2">
    <location>
        <begin position="96"/>
        <end position="229"/>
    </location>
</feature>
<reference evidence="3 4" key="1">
    <citation type="submission" date="2018-04" db="EMBL/GenBank/DDBJ databases">
        <title>Genomic Encyclopedia of Type Strains, Phase IV (KMG-IV): sequencing the most valuable type-strain genomes for metagenomic binning, comparative biology and taxonomic classification.</title>
        <authorList>
            <person name="Goeker M."/>
        </authorList>
    </citation>
    <scope>NUCLEOTIDE SEQUENCE [LARGE SCALE GENOMIC DNA]</scope>
    <source>
        <strain evidence="3 4">DSM 10065</strain>
    </source>
</reference>
<dbReference type="PANTHER" id="PTHR48081:SF33">
    <property type="entry name" value="KYNURENINE FORMAMIDASE"/>
    <property type="match status" value="1"/>
</dbReference>
<dbReference type="SUPFAM" id="SSF53474">
    <property type="entry name" value="alpha/beta-Hydrolases"/>
    <property type="match status" value="1"/>
</dbReference>
<keyword evidence="1" id="KW-0378">Hydrolase</keyword>
<evidence type="ECO:0000259" key="2">
    <source>
        <dbReference type="Pfam" id="PF20434"/>
    </source>
</evidence>
<dbReference type="InterPro" id="IPR049492">
    <property type="entry name" value="BD-FAE-like_dom"/>
</dbReference>
<dbReference type="AlphaFoldDB" id="A0A2U1CRN7"/>
<dbReference type="Proteomes" id="UP000246145">
    <property type="component" value="Unassembled WGS sequence"/>
</dbReference>
<dbReference type="InterPro" id="IPR019826">
    <property type="entry name" value="Carboxylesterase_B_AS"/>
</dbReference>
<comment type="caution">
    <text evidence="3">The sequence shown here is derived from an EMBL/GenBank/DDBJ whole genome shotgun (WGS) entry which is preliminary data.</text>
</comment>
<dbReference type="STRING" id="1231391.GCA_000308195_03587"/>
<sequence length="323" mass="35194">MPFSFDPSVDQGRRHLIGTGLATTALAVAGSVSAADNKVWLDYDQATLDKVYDQVNYAPNIKVVLGRYATNSDITRARLGEPKRLAYGESKVEALDLYPTESQNAPIHIFIHGGAWRAGSAQSYGFLADPFVARGAHMVIPDFTNVLENDGNLMPMTEQVRRCIAWVYQNAESFGGDKNRIYLSGHSSGGHLGGVAVTTDWDKDYGVPADVIKGAVLISGMFDLKPVRLSSRGNYVAFTDEIEQALSSQRHLDKLNTPVVLVYGDQETPEFMRQSKDFAAAAQKAGKSVQLIEGKGYNHFEIAETLANPFGIAGFAALKQMKL</sequence>
<protein>
    <submittedName>
        <fullName evidence="3">Arylformamidase</fullName>
    </submittedName>
</protein>
<evidence type="ECO:0000313" key="4">
    <source>
        <dbReference type="Proteomes" id="UP000246145"/>
    </source>
</evidence>
<dbReference type="RefSeq" id="WP_116517636.1">
    <property type="nucleotide sequence ID" value="NZ_JACCEX010000001.1"/>
</dbReference>
<accession>A0A2U1CRN7</accession>
<dbReference type="PROSITE" id="PS00122">
    <property type="entry name" value="CARBOXYLESTERASE_B_1"/>
    <property type="match status" value="1"/>
</dbReference>
<dbReference type="EMBL" id="QEKO01000001">
    <property type="protein sequence ID" value="PVY68558.1"/>
    <property type="molecule type" value="Genomic_DNA"/>
</dbReference>
<proteinExistence type="predicted"/>
<dbReference type="InterPro" id="IPR050300">
    <property type="entry name" value="GDXG_lipolytic_enzyme"/>
</dbReference>
<gene>
    <name evidence="3" type="ORF">C7440_0964</name>
</gene>
<evidence type="ECO:0000313" key="3">
    <source>
        <dbReference type="EMBL" id="PVY68558.1"/>
    </source>
</evidence>
<dbReference type="Pfam" id="PF20434">
    <property type="entry name" value="BD-FAE"/>
    <property type="match status" value="1"/>
</dbReference>
<dbReference type="GO" id="GO:0016787">
    <property type="term" value="F:hydrolase activity"/>
    <property type="evidence" value="ECO:0007669"/>
    <property type="project" value="UniProtKB-KW"/>
</dbReference>
<evidence type="ECO:0000256" key="1">
    <source>
        <dbReference type="ARBA" id="ARBA00022801"/>
    </source>
</evidence>
<keyword evidence="4" id="KW-1185">Reference proteome</keyword>